<accession>A0ACC0YIB7</accession>
<reference evidence="2" key="1">
    <citation type="journal article" date="2023" name="G3 (Bethesda)">
        <title>Genome assembly and association tests identify interacting loci associated with vigor, precocity, and sex in interspecific pistachio rootstocks.</title>
        <authorList>
            <person name="Palmer W."/>
            <person name="Jacygrad E."/>
            <person name="Sagayaradj S."/>
            <person name="Cavanaugh K."/>
            <person name="Han R."/>
            <person name="Bertier L."/>
            <person name="Beede B."/>
            <person name="Kafkas S."/>
            <person name="Golino D."/>
            <person name="Preece J."/>
            <person name="Michelmore R."/>
        </authorList>
    </citation>
    <scope>NUCLEOTIDE SEQUENCE [LARGE SCALE GENOMIC DNA]</scope>
</reference>
<organism evidence="1 2">
    <name type="scientific">Pistacia integerrima</name>
    <dbReference type="NCBI Taxonomy" id="434235"/>
    <lineage>
        <taxon>Eukaryota</taxon>
        <taxon>Viridiplantae</taxon>
        <taxon>Streptophyta</taxon>
        <taxon>Embryophyta</taxon>
        <taxon>Tracheophyta</taxon>
        <taxon>Spermatophyta</taxon>
        <taxon>Magnoliopsida</taxon>
        <taxon>eudicotyledons</taxon>
        <taxon>Gunneridae</taxon>
        <taxon>Pentapetalae</taxon>
        <taxon>rosids</taxon>
        <taxon>malvids</taxon>
        <taxon>Sapindales</taxon>
        <taxon>Anacardiaceae</taxon>
        <taxon>Pistacia</taxon>
    </lineage>
</organism>
<sequence length="278" mass="30960">MARVNNNQEQVSIPIDYDEIADVNSLSDDANSASNPFGFLTNNGMIKIEEESWWHIFVKNSFLFGMGQLAIDTRIVAIHKNSNCGLTGKARLTSFSIFYDAVAKKCGGSANIGQAWYGASRDEINEIVRHGFSPCSKDSSYGGAVQLFPLKLSLSSALTTEMDENGLRHVLLCRVILGKMEEIASGSKQIHPSVVRPQGNAIRPSSRDRAIQHVKDIVSRLLHPSKSPLIAKHYDDFQNGEITFKQFIQNLKQVAGDKFLLAVFKLYKHEVWIVESFL</sequence>
<dbReference type="Proteomes" id="UP001163603">
    <property type="component" value="Chromosome 6"/>
</dbReference>
<comment type="caution">
    <text evidence="1">The sequence shown here is derived from an EMBL/GenBank/DDBJ whole genome shotgun (WGS) entry which is preliminary data.</text>
</comment>
<protein>
    <submittedName>
        <fullName evidence="1">Uncharacterized protein</fullName>
    </submittedName>
</protein>
<gene>
    <name evidence="1" type="ORF">Pint_22968</name>
</gene>
<keyword evidence="2" id="KW-1185">Reference proteome</keyword>
<dbReference type="EMBL" id="CM047741">
    <property type="protein sequence ID" value="KAJ0038040.1"/>
    <property type="molecule type" value="Genomic_DNA"/>
</dbReference>
<name>A0ACC0YIB7_9ROSI</name>
<evidence type="ECO:0000313" key="2">
    <source>
        <dbReference type="Proteomes" id="UP001163603"/>
    </source>
</evidence>
<proteinExistence type="predicted"/>
<evidence type="ECO:0000313" key="1">
    <source>
        <dbReference type="EMBL" id="KAJ0038040.1"/>
    </source>
</evidence>